<evidence type="ECO:0000256" key="6">
    <source>
        <dbReference type="SAM" id="Phobius"/>
    </source>
</evidence>
<feature type="region of interest" description="Disordered" evidence="5">
    <location>
        <begin position="52"/>
        <end position="72"/>
    </location>
</feature>
<keyword evidence="2 6" id="KW-0812">Transmembrane</keyword>
<feature type="transmembrane region" description="Helical" evidence="6">
    <location>
        <begin position="511"/>
        <end position="534"/>
    </location>
</feature>
<keyword evidence="4 6" id="KW-0472">Membrane</keyword>
<evidence type="ECO:0000256" key="3">
    <source>
        <dbReference type="ARBA" id="ARBA00022989"/>
    </source>
</evidence>
<dbReference type="OrthoDB" id="6770063at2759"/>
<dbReference type="SUPFAM" id="SSF103473">
    <property type="entry name" value="MFS general substrate transporter"/>
    <property type="match status" value="1"/>
</dbReference>
<feature type="region of interest" description="Disordered" evidence="5">
    <location>
        <begin position="326"/>
        <end position="346"/>
    </location>
</feature>
<feature type="domain" description="Major facilitator superfamily (MFS) profile" evidence="7">
    <location>
        <begin position="85"/>
        <end position="605"/>
    </location>
</feature>
<dbReference type="GO" id="GO:0005886">
    <property type="term" value="C:plasma membrane"/>
    <property type="evidence" value="ECO:0007669"/>
    <property type="project" value="TreeGrafter"/>
</dbReference>
<dbReference type="EMBL" id="KV875099">
    <property type="protein sequence ID" value="OIW28092.1"/>
    <property type="molecule type" value="Genomic_DNA"/>
</dbReference>
<feature type="transmembrane region" description="Helical" evidence="6">
    <location>
        <begin position="116"/>
        <end position="140"/>
    </location>
</feature>
<evidence type="ECO:0000259" key="7">
    <source>
        <dbReference type="PROSITE" id="PS50850"/>
    </source>
</evidence>
<evidence type="ECO:0000256" key="2">
    <source>
        <dbReference type="ARBA" id="ARBA00022692"/>
    </source>
</evidence>
<feature type="transmembrane region" description="Helical" evidence="6">
    <location>
        <begin position="426"/>
        <end position="446"/>
    </location>
</feature>
<feature type="transmembrane region" description="Helical" evidence="6">
    <location>
        <begin position="152"/>
        <end position="171"/>
    </location>
</feature>
<protein>
    <submittedName>
        <fullName evidence="8">MFS general substrate transporter</fullName>
    </submittedName>
</protein>
<evidence type="ECO:0000256" key="1">
    <source>
        <dbReference type="ARBA" id="ARBA00004141"/>
    </source>
</evidence>
<dbReference type="Pfam" id="PF07690">
    <property type="entry name" value="MFS_1"/>
    <property type="match status" value="1"/>
</dbReference>
<feature type="transmembrane region" description="Helical" evidence="6">
    <location>
        <begin position="578"/>
        <end position="601"/>
    </location>
</feature>
<keyword evidence="3 6" id="KW-1133">Transmembrane helix</keyword>
<feature type="transmembrane region" description="Helical" evidence="6">
    <location>
        <begin position="484"/>
        <end position="505"/>
    </location>
</feature>
<dbReference type="Proteomes" id="UP000182658">
    <property type="component" value="Unassembled WGS sequence"/>
</dbReference>
<evidence type="ECO:0000313" key="8">
    <source>
        <dbReference type="EMBL" id="OIW28092.1"/>
    </source>
</evidence>
<proteinExistence type="predicted"/>
<keyword evidence="9" id="KW-1185">Reference proteome</keyword>
<evidence type="ECO:0000256" key="5">
    <source>
        <dbReference type="SAM" id="MobiDB-lite"/>
    </source>
</evidence>
<dbReference type="InterPro" id="IPR036259">
    <property type="entry name" value="MFS_trans_sf"/>
</dbReference>
<name>A0A1J7JFR5_9PEZI</name>
<dbReference type="Gene3D" id="1.20.1250.20">
    <property type="entry name" value="MFS general substrate transporter like domains"/>
    <property type="match status" value="1"/>
</dbReference>
<feature type="transmembrane region" description="Helical" evidence="6">
    <location>
        <begin position="555"/>
        <end position="572"/>
    </location>
</feature>
<dbReference type="GO" id="GO:0022857">
    <property type="term" value="F:transmembrane transporter activity"/>
    <property type="evidence" value="ECO:0007669"/>
    <property type="project" value="InterPro"/>
</dbReference>
<feature type="transmembrane region" description="Helical" evidence="6">
    <location>
        <begin position="211"/>
        <end position="232"/>
    </location>
</feature>
<dbReference type="InterPro" id="IPR020846">
    <property type="entry name" value="MFS_dom"/>
</dbReference>
<organism evidence="8 9">
    <name type="scientific">Coniochaeta ligniaria NRRL 30616</name>
    <dbReference type="NCBI Taxonomy" id="1408157"/>
    <lineage>
        <taxon>Eukaryota</taxon>
        <taxon>Fungi</taxon>
        <taxon>Dikarya</taxon>
        <taxon>Ascomycota</taxon>
        <taxon>Pezizomycotina</taxon>
        <taxon>Sordariomycetes</taxon>
        <taxon>Sordariomycetidae</taxon>
        <taxon>Coniochaetales</taxon>
        <taxon>Coniochaetaceae</taxon>
        <taxon>Coniochaeta</taxon>
    </lineage>
</organism>
<sequence length="619" mass="67276">MTSSQGLDGVSTIEKIKEKDTSPVLTEPSPPDAGSDIRYVYLTFKRAVPTPNIEQNSQSQPPPSPPDLSHYINPTTYPAHRKNLLLVICCFATFCTAYAAGSYSPAVSLMVVDLHAPSAIAVTGGVSTFCLGFALAPMFLAPFSEINGRYPVFLVSGLIFVIFHAVCGVVTSLAGMLVARVFVGVGGSVFSTMIGGVIADLYDASDRNTPMAVYSGFVLMGTGAGPLISSVISHRLAGKGGSGAGAAWRWVFWHQVIMSAVLMVVLVLFFKESRASVLLSRKAKALNKWYEQLEQAGYYGVWVEEEQPTPPRPGESDQTLTDEITQVGGSSDKEKGQTPNASRRVSSASAFQLQRIRWVVKEDEERTTLTKMISISLYRPFHLLCTEPVVFFFSIWVAFAWGVLYLTFSSVPLVFARVHGWDLEKAGRIFAAIMIGGALGTVVGILQEHILHHPRWQPTAENDADQSWFWSLLRRRFPVTVPEARLYGTCLSAILLPVGLFIFGFTSKPDIHWIAPAIGICLATMGIYSVYLATFNYLADTYHKYASSALAAQSFCRNVLGGVFPLVTGYLFTNLGKARAGALLGGVAIGLTAVPWVLVFFGEKIRGRSPFASELMKGS</sequence>
<dbReference type="InterPro" id="IPR011701">
    <property type="entry name" value="MFS"/>
</dbReference>
<feature type="transmembrane region" description="Helical" evidence="6">
    <location>
        <begin position="381"/>
        <end position="406"/>
    </location>
</feature>
<evidence type="ECO:0000313" key="9">
    <source>
        <dbReference type="Proteomes" id="UP000182658"/>
    </source>
</evidence>
<gene>
    <name evidence="8" type="ORF">CONLIGDRAFT_462368</name>
</gene>
<accession>A0A1J7JFR5</accession>
<reference evidence="8 9" key="1">
    <citation type="submission" date="2016-10" db="EMBL/GenBank/DDBJ databases">
        <title>Draft genome sequence of Coniochaeta ligniaria NRRL30616, a lignocellulolytic fungus for bioabatement of inhibitors in plant biomass hydrolysates.</title>
        <authorList>
            <consortium name="DOE Joint Genome Institute"/>
            <person name="Jimenez D.J."/>
            <person name="Hector R.E."/>
            <person name="Riley R."/>
            <person name="Sun H."/>
            <person name="Grigoriev I.V."/>
            <person name="Van Elsas J.D."/>
            <person name="Nichols N.N."/>
        </authorList>
    </citation>
    <scope>NUCLEOTIDE SEQUENCE [LARGE SCALE GENOMIC DNA]</scope>
    <source>
        <strain evidence="8 9">NRRL 30616</strain>
    </source>
</reference>
<dbReference type="PROSITE" id="PS50850">
    <property type="entry name" value="MFS"/>
    <property type="match status" value="1"/>
</dbReference>
<dbReference type="PANTHER" id="PTHR23502">
    <property type="entry name" value="MAJOR FACILITATOR SUPERFAMILY"/>
    <property type="match status" value="1"/>
</dbReference>
<feature type="transmembrane region" description="Helical" evidence="6">
    <location>
        <begin position="177"/>
        <end position="199"/>
    </location>
</feature>
<dbReference type="AlphaFoldDB" id="A0A1J7JFR5"/>
<feature type="compositionally biased region" description="Polar residues" evidence="5">
    <location>
        <begin position="337"/>
        <end position="346"/>
    </location>
</feature>
<comment type="subcellular location">
    <subcellularLocation>
        <location evidence="1">Membrane</location>
        <topology evidence="1">Multi-pass membrane protein</topology>
    </subcellularLocation>
</comment>
<feature type="transmembrane region" description="Helical" evidence="6">
    <location>
        <begin position="252"/>
        <end position="270"/>
    </location>
</feature>
<dbReference type="STRING" id="1408157.A0A1J7JFR5"/>
<feature type="region of interest" description="Disordered" evidence="5">
    <location>
        <begin position="1"/>
        <end position="34"/>
    </location>
</feature>
<dbReference type="PANTHER" id="PTHR23502:SF134">
    <property type="entry name" value="MAJOR FACILITATOR SUPERFAMILY (MFS) PROFILE DOMAIN-CONTAINING PROTEIN-RELATED"/>
    <property type="match status" value="1"/>
</dbReference>
<feature type="transmembrane region" description="Helical" evidence="6">
    <location>
        <begin position="84"/>
        <end position="104"/>
    </location>
</feature>
<evidence type="ECO:0000256" key="4">
    <source>
        <dbReference type="ARBA" id="ARBA00023136"/>
    </source>
</evidence>
<dbReference type="InParanoid" id="A0A1J7JFR5"/>